<feature type="domain" description="Aromatic amino acid beta-eliminating lyase/threonine aldolase" evidence="5">
    <location>
        <begin position="37"/>
        <end position="280"/>
    </location>
</feature>
<organism evidence="6 7">
    <name type="scientific">Maritalea mobilis</name>
    <dbReference type="NCBI Taxonomy" id="483324"/>
    <lineage>
        <taxon>Bacteria</taxon>
        <taxon>Pseudomonadati</taxon>
        <taxon>Pseudomonadota</taxon>
        <taxon>Alphaproteobacteria</taxon>
        <taxon>Hyphomicrobiales</taxon>
        <taxon>Devosiaceae</taxon>
        <taxon>Maritalea</taxon>
    </lineage>
</organism>
<evidence type="ECO:0000256" key="3">
    <source>
        <dbReference type="ARBA" id="ARBA00011881"/>
    </source>
</evidence>
<dbReference type="PANTHER" id="PTHR48097:SF9">
    <property type="entry name" value="L-THREONINE ALDOLASE"/>
    <property type="match status" value="1"/>
</dbReference>
<dbReference type="InterPro" id="IPR015421">
    <property type="entry name" value="PyrdxlP-dep_Trfase_major"/>
</dbReference>
<evidence type="ECO:0000256" key="1">
    <source>
        <dbReference type="ARBA" id="ARBA00001933"/>
    </source>
</evidence>
<evidence type="ECO:0000313" key="7">
    <source>
        <dbReference type="Proteomes" id="UP000295391"/>
    </source>
</evidence>
<protein>
    <submittedName>
        <fullName evidence="6">L-threonine aldolase</fullName>
    </submittedName>
</protein>
<dbReference type="InterPro" id="IPR001597">
    <property type="entry name" value="ArAA_b-elim_lyase/Thr_aldolase"/>
</dbReference>
<evidence type="ECO:0000259" key="5">
    <source>
        <dbReference type="Pfam" id="PF01212"/>
    </source>
</evidence>
<dbReference type="InterPro" id="IPR015424">
    <property type="entry name" value="PyrdxlP-dep_Trfase"/>
</dbReference>
<comment type="caution">
    <text evidence="6">The sequence shown here is derived from an EMBL/GenBank/DDBJ whole genome shotgun (WGS) entry which is preliminary data.</text>
</comment>
<dbReference type="EMBL" id="SNYR01000003">
    <property type="protein sequence ID" value="TDQ61756.1"/>
    <property type="molecule type" value="Genomic_DNA"/>
</dbReference>
<dbReference type="GO" id="GO:0006567">
    <property type="term" value="P:L-threonine catabolic process"/>
    <property type="evidence" value="ECO:0007669"/>
    <property type="project" value="TreeGrafter"/>
</dbReference>
<name>A0A4R6VJI1_9HYPH</name>
<sequence length="364" mass="40093">MVAREKMLACTHVLHAFVPFKPADLFAKLAQSDYAQLPSDVYGDGGASDVVVERLKELFGTSGARFCIKGMIAQMAALRAAVERQGNNIVAIHRMTHFDIDEMEAVEILHPIQFRRLGTAYQPFTVDDLEKMGEVPGVVSVELPVRRAGYKLTPFEELVKISEWCRARGVHFHIDGARVFGVAEAYGKSLAEIMALCDSLYCSFYKELANIGGCGLLADEEFLAESDVWFTRHGGNVPFEFPQAITALIGLDEFLPRVGEFTAFAKALAVEFNKIDGVRTVPMVPETPNFQVHIEAPKAALEAAFEKQIDADKVWLSGHTLPTIYDEVQAIEVAIGAGSMSLSVEEWANYLSQSVGMARNEIEV</sequence>
<proteinExistence type="inferred from homology"/>
<evidence type="ECO:0000256" key="4">
    <source>
        <dbReference type="ARBA" id="ARBA00022898"/>
    </source>
</evidence>
<comment type="similarity">
    <text evidence="2">Belongs to the threonine aldolase family.</text>
</comment>
<dbReference type="GO" id="GO:0005829">
    <property type="term" value="C:cytosol"/>
    <property type="evidence" value="ECO:0007669"/>
    <property type="project" value="TreeGrafter"/>
</dbReference>
<comment type="cofactor">
    <cofactor evidence="1">
        <name>pyridoxal 5'-phosphate</name>
        <dbReference type="ChEBI" id="CHEBI:597326"/>
    </cofactor>
</comment>
<dbReference type="OrthoDB" id="9774495at2"/>
<accession>A0A4R6VJI1</accession>
<dbReference type="RefSeq" id="WP_133573450.1">
    <property type="nucleotide sequence ID" value="NZ_SNYR01000003.1"/>
</dbReference>
<dbReference type="InterPro" id="IPR015422">
    <property type="entry name" value="PyrdxlP-dep_Trfase_small"/>
</dbReference>
<gene>
    <name evidence="6" type="ORF">ATL17_2857</name>
</gene>
<keyword evidence="4" id="KW-0663">Pyridoxal phosphate</keyword>
<dbReference type="GO" id="GO:0006545">
    <property type="term" value="P:glycine biosynthetic process"/>
    <property type="evidence" value="ECO:0007669"/>
    <property type="project" value="TreeGrafter"/>
</dbReference>
<dbReference type="AlphaFoldDB" id="A0A4R6VJI1"/>
<dbReference type="Gene3D" id="3.90.1150.10">
    <property type="entry name" value="Aspartate Aminotransferase, domain 1"/>
    <property type="match status" value="1"/>
</dbReference>
<dbReference type="PANTHER" id="PTHR48097">
    <property type="entry name" value="L-THREONINE ALDOLASE-RELATED"/>
    <property type="match status" value="1"/>
</dbReference>
<dbReference type="GO" id="GO:0008732">
    <property type="term" value="F:L-allo-threonine aldolase activity"/>
    <property type="evidence" value="ECO:0007669"/>
    <property type="project" value="TreeGrafter"/>
</dbReference>
<reference evidence="6 7" key="1">
    <citation type="submission" date="2019-03" db="EMBL/GenBank/DDBJ databases">
        <title>Genomic Encyclopedia of Type Strains, Phase III (KMG-III): the genomes of soil and plant-associated and newly described type strains.</title>
        <authorList>
            <person name="Whitman W."/>
        </authorList>
    </citation>
    <scope>NUCLEOTIDE SEQUENCE [LARGE SCALE GENOMIC DNA]</scope>
    <source>
        <strain evidence="6 7">CGMCC 1.7002</strain>
    </source>
</reference>
<dbReference type="Proteomes" id="UP000295391">
    <property type="component" value="Unassembled WGS sequence"/>
</dbReference>
<dbReference type="SUPFAM" id="SSF53383">
    <property type="entry name" value="PLP-dependent transferases"/>
    <property type="match status" value="1"/>
</dbReference>
<keyword evidence="7" id="KW-1185">Reference proteome</keyword>
<dbReference type="Pfam" id="PF01212">
    <property type="entry name" value="Beta_elim_lyase"/>
    <property type="match status" value="1"/>
</dbReference>
<comment type="subunit">
    <text evidence="3">Homotetramer.</text>
</comment>
<dbReference type="Gene3D" id="3.40.640.10">
    <property type="entry name" value="Type I PLP-dependent aspartate aminotransferase-like (Major domain)"/>
    <property type="match status" value="1"/>
</dbReference>
<evidence type="ECO:0000256" key="2">
    <source>
        <dbReference type="ARBA" id="ARBA00006966"/>
    </source>
</evidence>
<evidence type="ECO:0000313" key="6">
    <source>
        <dbReference type="EMBL" id="TDQ61756.1"/>
    </source>
</evidence>